<dbReference type="PANTHER" id="PTHR30086">
    <property type="entry name" value="ARGININE EXPORTER PROTEIN ARGO"/>
    <property type="match status" value="1"/>
</dbReference>
<evidence type="ECO:0000256" key="3">
    <source>
        <dbReference type="ARBA" id="ARBA00022692"/>
    </source>
</evidence>
<evidence type="ECO:0000256" key="2">
    <source>
        <dbReference type="ARBA" id="ARBA00022475"/>
    </source>
</evidence>
<dbReference type="GO" id="GO:0005886">
    <property type="term" value="C:plasma membrane"/>
    <property type="evidence" value="ECO:0007669"/>
    <property type="project" value="UniProtKB-SubCell"/>
</dbReference>
<sequence length="213" mass="22988">MNLETWLLFSGAALVVILIPGPLSLLMISNSLNYGLRRSYPAFLGGVFASICLLSASALGLGALLLASEQLFSALKIVGAVYLFYLAWQSWQQSRQPAKAAEVPYSAPVPRFRALFGRAFVLGASNPKDILFFAAFLPQFLNSDQAFLPQLLIMIATWTALDLLCKLFYGLSAHGAARYLRSGKGQGWFNRVSAALFAGAGMMALLKARSGSL</sequence>
<evidence type="ECO:0000313" key="7">
    <source>
        <dbReference type="EMBL" id="AMN82002.1"/>
    </source>
</evidence>
<evidence type="ECO:0000256" key="4">
    <source>
        <dbReference type="ARBA" id="ARBA00022989"/>
    </source>
</evidence>
<accession>A0A127I581</accession>
<feature type="transmembrane region" description="Helical" evidence="6">
    <location>
        <begin position="147"/>
        <end position="168"/>
    </location>
</feature>
<proteinExistence type="predicted"/>
<feature type="transmembrane region" description="Helical" evidence="6">
    <location>
        <begin position="188"/>
        <end position="206"/>
    </location>
</feature>
<dbReference type="PIRSF" id="PIRSF006324">
    <property type="entry name" value="LeuE"/>
    <property type="match status" value="1"/>
</dbReference>
<evidence type="ECO:0000313" key="8">
    <source>
        <dbReference type="Proteomes" id="UP000070516"/>
    </source>
</evidence>
<protein>
    <submittedName>
        <fullName evidence="7">Lysine transporter LysE</fullName>
    </submittedName>
</protein>
<keyword evidence="2" id="KW-1003">Cell membrane</keyword>
<keyword evidence="3 6" id="KW-0812">Transmembrane</keyword>
<evidence type="ECO:0000256" key="1">
    <source>
        <dbReference type="ARBA" id="ARBA00004651"/>
    </source>
</evidence>
<dbReference type="GO" id="GO:0015171">
    <property type="term" value="F:amino acid transmembrane transporter activity"/>
    <property type="evidence" value="ECO:0007669"/>
    <property type="project" value="TreeGrafter"/>
</dbReference>
<keyword evidence="5 6" id="KW-0472">Membrane</keyword>
<dbReference type="AlphaFoldDB" id="A0A127I581"/>
<dbReference type="InterPro" id="IPR001123">
    <property type="entry name" value="LeuE-type"/>
</dbReference>
<evidence type="ECO:0000256" key="6">
    <source>
        <dbReference type="SAM" id="Phobius"/>
    </source>
</evidence>
<feature type="transmembrane region" description="Helical" evidence="6">
    <location>
        <begin position="6"/>
        <end position="28"/>
    </location>
</feature>
<name>A0A127I581_PSEAZ</name>
<dbReference type="Proteomes" id="UP000070516">
    <property type="component" value="Chromosome"/>
</dbReference>
<reference evidence="7 8" key="1">
    <citation type="submission" date="2016-02" db="EMBL/GenBank/DDBJ databases">
        <title>Complete genome sequence of Pseudomonas azotoformans S4.</title>
        <authorList>
            <person name="Fang Y."/>
            <person name="Wu L."/>
            <person name="Feng G."/>
        </authorList>
    </citation>
    <scope>NUCLEOTIDE SEQUENCE [LARGE SCALE GENOMIC DNA]</scope>
    <source>
        <strain evidence="7 8">S4</strain>
    </source>
</reference>
<feature type="transmembrane region" description="Helical" evidence="6">
    <location>
        <begin position="40"/>
        <end position="65"/>
    </location>
</feature>
<dbReference type="RefSeq" id="WP_061449160.1">
    <property type="nucleotide sequence ID" value="NZ_CP014546.1"/>
</dbReference>
<dbReference type="Pfam" id="PF01810">
    <property type="entry name" value="LysE"/>
    <property type="match status" value="1"/>
</dbReference>
<dbReference type="PANTHER" id="PTHR30086:SF20">
    <property type="entry name" value="ARGININE EXPORTER PROTEIN ARGO-RELATED"/>
    <property type="match status" value="1"/>
</dbReference>
<dbReference type="KEGG" id="pazo:AYR47_28480"/>
<comment type="subcellular location">
    <subcellularLocation>
        <location evidence="1">Cell membrane</location>
        <topology evidence="1">Multi-pass membrane protein</topology>
    </subcellularLocation>
</comment>
<dbReference type="EMBL" id="CP014546">
    <property type="protein sequence ID" value="AMN82002.1"/>
    <property type="molecule type" value="Genomic_DNA"/>
</dbReference>
<keyword evidence="4 6" id="KW-1133">Transmembrane helix</keyword>
<evidence type="ECO:0000256" key="5">
    <source>
        <dbReference type="ARBA" id="ARBA00023136"/>
    </source>
</evidence>
<feature type="transmembrane region" description="Helical" evidence="6">
    <location>
        <begin position="71"/>
        <end position="88"/>
    </location>
</feature>
<gene>
    <name evidence="7" type="ORF">AYR47_28480</name>
</gene>
<organism evidence="7 8">
    <name type="scientific">Pseudomonas azotoformans</name>
    <dbReference type="NCBI Taxonomy" id="47878"/>
    <lineage>
        <taxon>Bacteria</taxon>
        <taxon>Pseudomonadati</taxon>
        <taxon>Pseudomonadota</taxon>
        <taxon>Gammaproteobacteria</taxon>
        <taxon>Pseudomonadales</taxon>
        <taxon>Pseudomonadaceae</taxon>
        <taxon>Pseudomonas</taxon>
    </lineage>
</organism>